<reference evidence="2" key="1">
    <citation type="submission" date="2024-01" db="EMBL/GenBank/DDBJ databases">
        <authorList>
            <person name="Webb A."/>
        </authorList>
    </citation>
    <scope>NUCLEOTIDE SEQUENCE</scope>
    <source>
        <strain evidence="2">Pm1</strain>
    </source>
</reference>
<accession>A0AAV1VBT4</accession>
<dbReference type="Proteomes" id="UP001162060">
    <property type="component" value="Unassembled WGS sequence"/>
</dbReference>
<dbReference type="EMBL" id="CAKLBY020000307">
    <property type="protein sequence ID" value="CAK7944419.1"/>
    <property type="molecule type" value="Genomic_DNA"/>
</dbReference>
<evidence type="ECO:0000256" key="1">
    <source>
        <dbReference type="SAM" id="MobiDB-lite"/>
    </source>
</evidence>
<dbReference type="AlphaFoldDB" id="A0AAV1VBT4"/>
<proteinExistence type="predicted"/>
<organism evidence="2 3">
    <name type="scientific">Peronospora matthiolae</name>
    <dbReference type="NCBI Taxonomy" id="2874970"/>
    <lineage>
        <taxon>Eukaryota</taxon>
        <taxon>Sar</taxon>
        <taxon>Stramenopiles</taxon>
        <taxon>Oomycota</taxon>
        <taxon>Peronosporomycetes</taxon>
        <taxon>Peronosporales</taxon>
        <taxon>Peronosporaceae</taxon>
        <taxon>Peronospora</taxon>
    </lineage>
</organism>
<name>A0AAV1VBT4_9STRA</name>
<gene>
    <name evidence="2" type="ORF">PM001_LOCUS29569</name>
</gene>
<feature type="region of interest" description="Disordered" evidence="1">
    <location>
        <begin position="1"/>
        <end position="21"/>
    </location>
</feature>
<evidence type="ECO:0008006" key="4">
    <source>
        <dbReference type="Google" id="ProtNLM"/>
    </source>
</evidence>
<evidence type="ECO:0000313" key="2">
    <source>
        <dbReference type="EMBL" id="CAK7944419.1"/>
    </source>
</evidence>
<protein>
    <recommendedName>
        <fullName evidence="4">Pheromone</fullName>
    </recommendedName>
</protein>
<sequence>MLQAKEMGFEKQVDSASSEEQSGISCFKLCQSEWITLKSEP</sequence>
<comment type="caution">
    <text evidence="2">The sequence shown here is derived from an EMBL/GenBank/DDBJ whole genome shotgun (WGS) entry which is preliminary data.</text>
</comment>
<evidence type="ECO:0000313" key="3">
    <source>
        <dbReference type="Proteomes" id="UP001162060"/>
    </source>
</evidence>